<protein>
    <submittedName>
        <fullName evidence="2">Uncharacterized protein</fullName>
    </submittedName>
</protein>
<name>A0A9D4JRM5_DREPO</name>
<sequence>MPTKHVCVRVCIRVYLQVPLASSRGLCSPTCPSDLAGEKDKETAPGSLYKATPSMFMEPLGPLRETAPGPSRVSPTLVVSLSHRPVPLQTGPLAGPSQRALDNKQRVTSPLHLGEDSNHSSVEDVPSIRKYVQVRKSSAE</sequence>
<evidence type="ECO:0000256" key="1">
    <source>
        <dbReference type="SAM" id="MobiDB-lite"/>
    </source>
</evidence>
<reference evidence="2" key="1">
    <citation type="journal article" date="2019" name="bioRxiv">
        <title>The Genome of the Zebra Mussel, Dreissena polymorpha: A Resource for Invasive Species Research.</title>
        <authorList>
            <person name="McCartney M.A."/>
            <person name="Auch B."/>
            <person name="Kono T."/>
            <person name="Mallez S."/>
            <person name="Zhang Y."/>
            <person name="Obille A."/>
            <person name="Becker A."/>
            <person name="Abrahante J.E."/>
            <person name="Garbe J."/>
            <person name="Badalamenti J.P."/>
            <person name="Herman A."/>
            <person name="Mangelson H."/>
            <person name="Liachko I."/>
            <person name="Sullivan S."/>
            <person name="Sone E.D."/>
            <person name="Koren S."/>
            <person name="Silverstein K.A.T."/>
            <person name="Beckman K.B."/>
            <person name="Gohl D.M."/>
        </authorList>
    </citation>
    <scope>NUCLEOTIDE SEQUENCE</scope>
    <source>
        <strain evidence="2">Duluth1</strain>
        <tissue evidence="2">Whole animal</tissue>
    </source>
</reference>
<accession>A0A9D4JRM5</accession>
<feature type="region of interest" description="Disordered" evidence="1">
    <location>
        <begin position="84"/>
        <end position="127"/>
    </location>
</feature>
<dbReference type="Proteomes" id="UP000828390">
    <property type="component" value="Unassembled WGS sequence"/>
</dbReference>
<reference evidence="2" key="2">
    <citation type="submission" date="2020-11" db="EMBL/GenBank/DDBJ databases">
        <authorList>
            <person name="McCartney M.A."/>
            <person name="Auch B."/>
            <person name="Kono T."/>
            <person name="Mallez S."/>
            <person name="Becker A."/>
            <person name="Gohl D.M."/>
            <person name="Silverstein K.A.T."/>
            <person name="Koren S."/>
            <person name="Bechman K.B."/>
            <person name="Herman A."/>
            <person name="Abrahante J.E."/>
            <person name="Garbe J."/>
        </authorList>
    </citation>
    <scope>NUCLEOTIDE SEQUENCE</scope>
    <source>
        <strain evidence="2">Duluth1</strain>
        <tissue evidence="2">Whole animal</tissue>
    </source>
</reference>
<evidence type="ECO:0000313" key="3">
    <source>
        <dbReference type="Proteomes" id="UP000828390"/>
    </source>
</evidence>
<dbReference type="EMBL" id="JAIWYP010000005">
    <property type="protein sequence ID" value="KAH3821781.1"/>
    <property type="molecule type" value="Genomic_DNA"/>
</dbReference>
<feature type="compositionally biased region" description="Basic and acidic residues" evidence="1">
    <location>
        <begin position="113"/>
        <end position="122"/>
    </location>
</feature>
<dbReference type="AlphaFoldDB" id="A0A9D4JRM5"/>
<evidence type="ECO:0000313" key="2">
    <source>
        <dbReference type="EMBL" id="KAH3821781.1"/>
    </source>
</evidence>
<gene>
    <name evidence="2" type="ORF">DPMN_123549</name>
</gene>
<keyword evidence="3" id="KW-1185">Reference proteome</keyword>
<organism evidence="2 3">
    <name type="scientific">Dreissena polymorpha</name>
    <name type="common">Zebra mussel</name>
    <name type="synonym">Mytilus polymorpha</name>
    <dbReference type="NCBI Taxonomy" id="45954"/>
    <lineage>
        <taxon>Eukaryota</taxon>
        <taxon>Metazoa</taxon>
        <taxon>Spiralia</taxon>
        <taxon>Lophotrochozoa</taxon>
        <taxon>Mollusca</taxon>
        <taxon>Bivalvia</taxon>
        <taxon>Autobranchia</taxon>
        <taxon>Heteroconchia</taxon>
        <taxon>Euheterodonta</taxon>
        <taxon>Imparidentia</taxon>
        <taxon>Neoheterodontei</taxon>
        <taxon>Myida</taxon>
        <taxon>Dreissenoidea</taxon>
        <taxon>Dreissenidae</taxon>
        <taxon>Dreissena</taxon>
    </lineage>
</organism>
<proteinExistence type="predicted"/>
<feature type="region of interest" description="Disordered" evidence="1">
    <location>
        <begin position="33"/>
        <end position="54"/>
    </location>
</feature>
<comment type="caution">
    <text evidence="2">The sequence shown here is derived from an EMBL/GenBank/DDBJ whole genome shotgun (WGS) entry which is preliminary data.</text>
</comment>